<evidence type="ECO:0000313" key="3">
    <source>
        <dbReference type="Proteomes" id="UP000324233"/>
    </source>
</evidence>
<dbReference type="KEGG" id="agv:OJF2_43130"/>
<keyword evidence="3" id="KW-1185">Reference proteome</keyword>
<feature type="region of interest" description="Disordered" evidence="1">
    <location>
        <begin position="33"/>
        <end position="57"/>
    </location>
</feature>
<evidence type="ECO:0000313" key="2">
    <source>
        <dbReference type="EMBL" id="QEH35756.1"/>
    </source>
</evidence>
<sequence length="359" mass="36884">MPAHRSDRIRARSLRPQVASLEDRALLNAAMPHHGHAARPAAQVRVQAHPDHASKPAGPPIAVLGQAAAGGFRFTNFDLPMTGTNAGAGTNMNGIANNGTAVGFAIDNDGNFHNFAANPLRSNSAQALNINASTAAMAFAVNAKGVVVGTDGNGNAFTLSRGRVRTFIPNGGMSAIAFGINDRGAIVGQYTTANASPGFILAGRATTTINAPSGPNVVNAQGINGRGLVVGFYEGTDGQVHGFLASQNAARNNTLTGTAIADPTIPAVPGEPGATFVFSQVLGINDKGIAVGYYGDSTTSQHGFLYNTHTGQYTFLDDPSEAFSNGVEVTQITGITNSGEITGFYSDANGVFHGFVAKM</sequence>
<dbReference type="EMBL" id="CP042997">
    <property type="protein sequence ID" value="QEH35756.1"/>
    <property type="molecule type" value="Genomic_DNA"/>
</dbReference>
<protein>
    <submittedName>
        <fullName evidence="2">Uncharacterized protein</fullName>
    </submittedName>
</protein>
<reference evidence="2 3" key="1">
    <citation type="submission" date="2019-08" db="EMBL/GenBank/DDBJ databases">
        <title>Deep-cultivation of Planctomycetes and their phenomic and genomic characterization uncovers novel biology.</title>
        <authorList>
            <person name="Wiegand S."/>
            <person name="Jogler M."/>
            <person name="Boedeker C."/>
            <person name="Pinto D."/>
            <person name="Vollmers J."/>
            <person name="Rivas-Marin E."/>
            <person name="Kohn T."/>
            <person name="Peeters S.H."/>
            <person name="Heuer A."/>
            <person name="Rast P."/>
            <person name="Oberbeckmann S."/>
            <person name="Bunk B."/>
            <person name="Jeske O."/>
            <person name="Meyerdierks A."/>
            <person name="Storesund J.E."/>
            <person name="Kallscheuer N."/>
            <person name="Luecker S."/>
            <person name="Lage O.M."/>
            <person name="Pohl T."/>
            <person name="Merkel B.J."/>
            <person name="Hornburger P."/>
            <person name="Mueller R.-W."/>
            <person name="Bruemmer F."/>
            <person name="Labrenz M."/>
            <person name="Spormann A.M."/>
            <person name="Op den Camp H."/>
            <person name="Overmann J."/>
            <person name="Amann R."/>
            <person name="Jetten M.S.M."/>
            <person name="Mascher T."/>
            <person name="Medema M.H."/>
            <person name="Devos D.P."/>
            <person name="Kaster A.-K."/>
            <person name="Ovreas L."/>
            <person name="Rohde M."/>
            <person name="Galperin M.Y."/>
            <person name="Jogler C."/>
        </authorList>
    </citation>
    <scope>NUCLEOTIDE SEQUENCE [LARGE SCALE GENOMIC DNA]</scope>
    <source>
        <strain evidence="2 3">OJF2</strain>
    </source>
</reference>
<dbReference type="Proteomes" id="UP000324233">
    <property type="component" value="Chromosome"/>
</dbReference>
<feature type="compositionally biased region" description="Low complexity" evidence="1">
    <location>
        <begin position="38"/>
        <end position="47"/>
    </location>
</feature>
<organism evidence="2 3">
    <name type="scientific">Aquisphaera giovannonii</name>
    <dbReference type="NCBI Taxonomy" id="406548"/>
    <lineage>
        <taxon>Bacteria</taxon>
        <taxon>Pseudomonadati</taxon>
        <taxon>Planctomycetota</taxon>
        <taxon>Planctomycetia</taxon>
        <taxon>Isosphaerales</taxon>
        <taxon>Isosphaeraceae</taxon>
        <taxon>Aquisphaera</taxon>
    </lineage>
</organism>
<gene>
    <name evidence="2" type="ORF">OJF2_43130</name>
</gene>
<dbReference type="RefSeq" id="WP_148595512.1">
    <property type="nucleotide sequence ID" value="NZ_CP042997.1"/>
</dbReference>
<evidence type="ECO:0000256" key="1">
    <source>
        <dbReference type="SAM" id="MobiDB-lite"/>
    </source>
</evidence>
<dbReference type="OrthoDB" id="289450at2"/>
<proteinExistence type="predicted"/>
<dbReference type="AlphaFoldDB" id="A0A5B9W4Y0"/>
<accession>A0A5B9W4Y0</accession>
<name>A0A5B9W4Y0_9BACT</name>